<dbReference type="Gene3D" id="3.40.50.720">
    <property type="entry name" value="NAD(P)-binding Rossmann-like Domain"/>
    <property type="match status" value="1"/>
</dbReference>
<evidence type="ECO:0000256" key="2">
    <source>
        <dbReference type="ARBA" id="ARBA00039852"/>
    </source>
</evidence>
<dbReference type="AlphaFoldDB" id="A0A668A146"/>
<dbReference type="GeneTree" id="ENSGT00390000004799"/>
<proteinExistence type="inferred from homology"/>
<dbReference type="PANTHER" id="PTHR12286:SF5">
    <property type="entry name" value="SACCHAROPINE DEHYDROGENASE-LIKE OXIDOREDUCTASE"/>
    <property type="match status" value="1"/>
</dbReference>
<comment type="similarity">
    <text evidence="1">Belongs to the saccharopine dehydrogenase family.</text>
</comment>
<dbReference type="GO" id="GO:0009247">
    <property type="term" value="P:glycolipid biosynthetic process"/>
    <property type="evidence" value="ECO:0007669"/>
    <property type="project" value="TreeGrafter"/>
</dbReference>
<dbReference type="GO" id="GO:0005886">
    <property type="term" value="C:plasma membrane"/>
    <property type="evidence" value="ECO:0007669"/>
    <property type="project" value="TreeGrafter"/>
</dbReference>
<protein>
    <recommendedName>
        <fullName evidence="2">Saccharopine dehydrogenase-like oxidoreductase</fullName>
    </recommendedName>
</protein>
<dbReference type="InterPro" id="IPR051276">
    <property type="entry name" value="Saccharopine_DH-like_oxidrdct"/>
</dbReference>
<dbReference type="GO" id="GO:0005811">
    <property type="term" value="C:lipid droplet"/>
    <property type="evidence" value="ECO:0007669"/>
    <property type="project" value="TreeGrafter"/>
</dbReference>
<sequence>MVSVETNWNRPYHIVVFGASGFTGQFVVEEVARTACEGPNGNLHWAVAGRSKQKLDKVLEQAAAALGRPELRTGIDTIIADVGEPDSLAAMCKQAVIVLNCVGPYRFYGEPVVKACVENGAHCIDICGEPQFLEGMQLNYHSQAAEKGVYIVGSCGFDSIPADMGVLYTRDQFRGTLTAVESFLTASSGPEGGCIHDGTWQSAIYGFADSGKLKSLRRKFNHKPLPTVGSKIKRRGALFYSNEIQQYALPFMGADPSVVKRTQRFLAEEYQQTPAALTMLGEPKSLPREGGVYTPGAAFARTTLIDRLNKHGIQFSVL</sequence>
<dbReference type="Ensembl" id="ENSMMDT00005045835.1">
    <property type="protein sequence ID" value="ENSMMDP00005044943.1"/>
    <property type="gene ID" value="ENSMMDG00005020566.1"/>
</dbReference>
<dbReference type="GO" id="GO:0005739">
    <property type="term" value="C:mitochondrion"/>
    <property type="evidence" value="ECO:0007669"/>
    <property type="project" value="TreeGrafter"/>
</dbReference>
<evidence type="ECO:0000313" key="4">
    <source>
        <dbReference type="Ensembl" id="ENSMMDP00005044943.1"/>
    </source>
</evidence>
<accession>A0A668A146</accession>
<keyword evidence="5" id="KW-1185">Reference proteome</keyword>
<gene>
    <name evidence="4" type="primary">SCCPDH</name>
    <name evidence="4" type="synonym">sccpdh</name>
</gene>
<dbReference type="Pfam" id="PF03435">
    <property type="entry name" value="Sacchrp_dh_NADP"/>
    <property type="match status" value="1"/>
</dbReference>
<dbReference type="SUPFAM" id="SSF51735">
    <property type="entry name" value="NAD(P)-binding Rossmann-fold domains"/>
    <property type="match status" value="1"/>
</dbReference>
<name>A0A668A146_9TELE</name>
<dbReference type="Proteomes" id="UP000472263">
    <property type="component" value="Chromosome 3"/>
</dbReference>
<reference evidence="4" key="1">
    <citation type="submission" date="2019-06" db="EMBL/GenBank/DDBJ databases">
        <authorList>
            <consortium name="Wellcome Sanger Institute Data Sharing"/>
        </authorList>
    </citation>
    <scope>NUCLEOTIDE SEQUENCE [LARGE SCALE GENOMIC DNA]</scope>
</reference>
<dbReference type="InterPro" id="IPR036291">
    <property type="entry name" value="NAD(P)-bd_dom_sf"/>
</dbReference>
<evidence type="ECO:0000256" key="1">
    <source>
        <dbReference type="ARBA" id="ARBA00038048"/>
    </source>
</evidence>
<evidence type="ECO:0000313" key="5">
    <source>
        <dbReference type="Proteomes" id="UP000472263"/>
    </source>
</evidence>
<reference evidence="4" key="2">
    <citation type="submission" date="2025-08" db="UniProtKB">
        <authorList>
            <consortium name="Ensembl"/>
        </authorList>
    </citation>
    <scope>IDENTIFICATION</scope>
</reference>
<organism evidence="4 5">
    <name type="scientific">Myripristis murdjan</name>
    <name type="common">pinecone soldierfish</name>
    <dbReference type="NCBI Taxonomy" id="586833"/>
    <lineage>
        <taxon>Eukaryota</taxon>
        <taxon>Metazoa</taxon>
        <taxon>Chordata</taxon>
        <taxon>Craniata</taxon>
        <taxon>Vertebrata</taxon>
        <taxon>Euteleostomi</taxon>
        <taxon>Actinopterygii</taxon>
        <taxon>Neopterygii</taxon>
        <taxon>Teleostei</taxon>
        <taxon>Neoteleostei</taxon>
        <taxon>Acanthomorphata</taxon>
        <taxon>Holocentriformes</taxon>
        <taxon>Holocentridae</taxon>
        <taxon>Myripristis</taxon>
    </lineage>
</organism>
<reference evidence="4" key="3">
    <citation type="submission" date="2025-09" db="UniProtKB">
        <authorList>
            <consortium name="Ensembl"/>
        </authorList>
    </citation>
    <scope>IDENTIFICATION</scope>
</reference>
<dbReference type="FunFam" id="3.40.50.720:FF:000178">
    <property type="entry name" value="Saccharopine dehydrogenase-like oxidoreductase"/>
    <property type="match status" value="1"/>
</dbReference>
<feature type="domain" description="Saccharopine dehydrogenase NADP binding" evidence="3">
    <location>
        <begin position="14"/>
        <end position="152"/>
    </location>
</feature>
<dbReference type="PANTHER" id="PTHR12286">
    <property type="entry name" value="SACCHAROPINE DEHYDROGENASE-LIKE OXIDOREDUCTASE"/>
    <property type="match status" value="1"/>
</dbReference>
<dbReference type="InterPro" id="IPR005097">
    <property type="entry name" value="Sacchrp_dh_NADP-bd"/>
</dbReference>
<evidence type="ECO:0000259" key="3">
    <source>
        <dbReference type="Pfam" id="PF03435"/>
    </source>
</evidence>